<keyword evidence="2" id="KW-1185">Reference proteome</keyword>
<dbReference type="PANTHER" id="PTHR31118">
    <property type="entry name" value="CYCLASE-LIKE PROTEIN 2"/>
    <property type="match status" value="1"/>
</dbReference>
<sequence>MNIIDLSHELHEEMPVFPGTEKPIFKRANTIEADGFAEHIMNMYSHTGTHIDAPSHMLKEGKNLDDMDVSNFVGRAIIIDVKGLSKIDIDILKPYESKIKNSEFVILNTGHSKFWGHEEYFGGFPALTIDSAKWLCEMDLKGIGIDAISIDYMENPSFDVHHILMNKGLLIIENLTNLGEVGDNEFVLSVLPLKTKEADGSPVRAVAIKNI</sequence>
<evidence type="ECO:0000313" key="2">
    <source>
        <dbReference type="Proteomes" id="UP001314903"/>
    </source>
</evidence>
<name>A0ABS4KIB5_9FIRM</name>
<reference evidence="1 2" key="1">
    <citation type="submission" date="2021-03" db="EMBL/GenBank/DDBJ databases">
        <title>Genomic Encyclopedia of Type Strains, Phase IV (KMG-IV): sequencing the most valuable type-strain genomes for metagenomic binning, comparative biology and taxonomic classification.</title>
        <authorList>
            <person name="Goeker M."/>
        </authorList>
    </citation>
    <scope>NUCLEOTIDE SEQUENCE [LARGE SCALE GENOMIC DNA]</scope>
    <source>
        <strain evidence="1 2">DSM 27512</strain>
    </source>
</reference>
<comment type="caution">
    <text evidence="1">The sequence shown here is derived from an EMBL/GenBank/DDBJ whole genome shotgun (WGS) entry which is preliminary data.</text>
</comment>
<organism evidence="1 2">
    <name type="scientific">Acetoanaerobium pronyense</name>
    <dbReference type="NCBI Taxonomy" id="1482736"/>
    <lineage>
        <taxon>Bacteria</taxon>
        <taxon>Bacillati</taxon>
        <taxon>Bacillota</taxon>
        <taxon>Clostridia</taxon>
        <taxon>Peptostreptococcales</taxon>
        <taxon>Filifactoraceae</taxon>
        <taxon>Acetoanaerobium</taxon>
    </lineage>
</organism>
<evidence type="ECO:0000313" key="1">
    <source>
        <dbReference type="EMBL" id="MBP2027527.1"/>
    </source>
</evidence>
<dbReference type="PANTHER" id="PTHR31118:SF12">
    <property type="entry name" value="CYCLASE-LIKE PROTEIN 2"/>
    <property type="match status" value="1"/>
</dbReference>
<dbReference type="InterPro" id="IPR037175">
    <property type="entry name" value="KFase_sf"/>
</dbReference>
<dbReference type="Pfam" id="PF04199">
    <property type="entry name" value="Cyclase"/>
    <property type="match status" value="1"/>
</dbReference>
<proteinExistence type="predicted"/>
<dbReference type="SUPFAM" id="SSF102198">
    <property type="entry name" value="Putative cyclase"/>
    <property type="match status" value="1"/>
</dbReference>
<dbReference type="Gene3D" id="3.50.30.50">
    <property type="entry name" value="Putative cyclase"/>
    <property type="match status" value="1"/>
</dbReference>
<protein>
    <submittedName>
        <fullName evidence="1">Kynurenine formamidase</fullName>
    </submittedName>
</protein>
<dbReference type="Proteomes" id="UP001314903">
    <property type="component" value="Unassembled WGS sequence"/>
</dbReference>
<dbReference type="RefSeq" id="WP_209660588.1">
    <property type="nucleotide sequence ID" value="NZ_JAGGLI010000012.1"/>
</dbReference>
<dbReference type="EMBL" id="JAGGLI010000012">
    <property type="protein sequence ID" value="MBP2027527.1"/>
    <property type="molecule type" value="Genomic_DNA"/>
</dbReference>
<gene>
    <name evidence="1" type="ORF">J2Z35_001324</name>
</gene>
<accession>A0ABS4KIB5</accession>
<dbReference type="InterPro" id="IPR007325">
    <property type="entry name" value="KFase/CYL"/>
</dbReference>